<proteinExistence type="predicted"/>
<organism evidence="1 2">
    <name type="scientific">Flaviaesturariibacter amylovorans</name>
    <dbReference type="NCBI Taxonomy" id="1084520"/>
    <lineage>
        <taxon>Bacteria</taxon>
        <taxon>Pseudomonadati</taxon>
        <taxon>Bacteroidota</taxon>
        <taxon>Chitinophagia</taxon>
        <taxon>Chitinophagales</taxon>
        <taxon>Chitinophagaceae</taxon>
        <taxon>Flaviaestuariibacter</taxon>
    </lineage>
</organism>
<reference evidence="2" key="1">
    <citation type="journal article" date="2019" name="Int. J. Syst. Evol. Microbiol.">
        <title>The Global Catalogue of Microorganisms (GCM) 10K type strain sequencing project: providing services to taxonomists for standard genome sequencing and annotation.</title>
        <authorList>
            <consortium name="The Broad Institute Genomics Platform"/>
            <consortium name="The Broad Institute Genome Sequencing Center for Infectious Disease"/>
            <person name="Wu L."/>
            <person name="Ma J."/>
        </authorList>
    </citation>
    <scope>NUCLEOTIDE SEQUENCE [LARGE SCALE GENOMIC DNA]</scope>
    <source>
        <strain evidence="2">JCM 17919</strain>
    </source>
</reference>
<accession>A0ABP8GLA9</accession>
<evidence type="ECO:0000313" key="1">
    <source>
        <dbReference type="EMBL" id="GAA4326093.1"/>
    </source>
</evidence>
<dbReference type="EMBL" id="BAABGY010000006">
    <property type="protein sequence ID" value="GAA4326093.1"/>
    <property type="molecule type" value="Genomic_DNA"/>
</dbReference>
<gene>
    <name evidence="1" type="ORF">GCM10023184_14520</name>
</gene>
<comment type="caution">
    <text evidence="1">The sequence shown here is derived from an EMBL/GenBank/DDBJ whole genome shotgun (WGS) entry which is preliminary data.</text>
</comment>
<keyword evidence="2" id="KW-1185">Reference proteome</keyword>
<protein>
    <recommendedName>
        <fullName evidence="3">HNH endonuclease</fullName>
    </recommendedName>
</protein>
<sequence length="141" mass="16185">MDKSLIPMLPSSEAKKAYELLPWKLFARRITHNPYVKAYLNKRDGGICSYCQQPTGDSPLIHHISYDHCCTYGIEIGIPKATEKRPNRIRKTPDCESCHLDNSDRFETCMGKLRLVHSICNKLIEHDANDLRTDHDQSNNS</sequence>
<evidence type="ECO:0008006" key="3">
    <source>
        <dbReference type="Google" id="ProtNLM"/>
    </source>
</evidence>
<dbReference type="Proteomes" id="UP001501725">
    <property type="component" value="Unassembled WGS sequence"/>
</dbReference>
<evidence type="ECO:0000313" key="2">
    <source>
        <dbReference type="Proteomes" id="UP001501725"/>
    </source>
</evidence>
<name>A0ABP8GLA9_9BACT</name>
<dbReference type="RefSeq" id="WP_345254685.1">
    <property type="nucleotide sequence ID" value="NZ_BAABGY010000006.1"/>
</dbReference>